<evidence type="ECO:0000313" key="5">
    <source>
        <dbReference type="Proteomes" id="UP000281810"/>
    </source>
</evidence>
<reference evidence="3" key="3">
    <citation type="submission" date="2018-11" db="EMBL/GenBank/DDBJ databases">
        <title>Proposal to divide the Flavobacteriaceae and reorganize its genera based on Amino Acid Identity values calculated from whole genome sequences.</title>
        <authorList>
            <person name="Nicholson A.C."/>
            <person name="Gulvik C.A."/>
            <person name="Whitney A.M."/>
            <person name="Humrighouse B.W."/>
            <person name="Bell M."/>
            <person name="Holmes B."/>
            <person name="Steigerwalt A."/>
            <person name="Villarma A."/>
            <person name="Sheth M."/>
            <person name="Batra D."/>
            <person name="Pryor J."/>
            <person name="Bernardet J.-F."/>
            <person name="Hugo C."/>
            <person name="Kampfer P."/>
            <person name="Newman J."/>
            <person name="Mcquiston J.R."/>
        </authorList>
    </citation>
    <scope>NUCLEOTIDE SEQUENCE [LARGE SCALE GENOMIC DNA]</scope>
    <source>
        <strain evidence="2">F5649</strain>
        <strain evidence="3">H6466</strain>
    </source>
</reference>
<dbReference type="KEGG" id="eva:EIB75_09210"/>
<reference evidence="5" key="1">
    <citation type="submission" date="2018-11" db="EMBL/GenBank/DDBJ databases">
        <title>Proposal to divide the Flavobacteriaceae and reorganize its genera based on Amino Acid Identity values calculated from whole genome sequences.</title>
        <authorList>
            <person name="Nicholson A.C."/>
            <person name="Gulvik C.A."/>
            <person name="Whitney A.M."/>
            <person name="Humrighouse B.W."/>
            <person name="Bell M."/>
            <person name="Holmes B."/>
            <person name="Steigerwalt A.B."/>
            <person name="Villarma A."/>
            <person name="Sheth M."/>
            <person name="Batra D."/>
            <person name="Pryor J."/>
            <person name="Bernardet J.-F."/>
            <person name="Hugo C."/>
            <person name="Kampfer P."/>
            <person name="Newman J.D."/>
            <person name="McQuiston J.R."/>
        </authorList>
    </citation>
    <scope>NUCLEOTIDE SEQUENCE [LARGE SCALE GENOMIC DNA]</scope>
    <source>
        <strain evidence="5">F5649</strain>
    </source>
</reference>
<proteinExistence type="predicted"/>
<evidence type="ECO:0000313" key="3">
    <source>
        <dbReference type="EMBL" id="AZI55415.1"/>
    </source>
</evidence>
<dbReference type="EMBL" id="CP034160">
    <property type="protein sequence ID" value="AZI55415.1"/>
    <property type="molecule type" value="Genomic_DNA"/>
</dbReference>
<keyword evidence="5" id="KW-1185">Reference proteome</keyword>
<reference evidence="4" key="2">
    <citation type="submission" date="2018-11" db="EMBL/GenBank/DDBJ databases">
        <title>Proposal to divide the Flavobacteriaceae and reorganize its genera based on Amino Acid Identity values calculated from whole genome sequences.</title>
        <authorList>
            <person name="Nicholson A.C."/>
            <person name="Gulvik C.A."/>
            <person name="Whitney A.M."/>
            <person name="Sheth M."/>
            <person name="Batra D."/>
            <person name="Pryor J."/>
            <person name="Bernardet J.-F."/>
            <person name="Hugo C."/>
            <person name="Kampfer P."/>
            <person name="Newman J.D."/>
            <person name="McQuiston J.R."/>
        </authorList>
    </citation>
    <scope>NUCLEOTIDE SEQUENCE [LARGE SCALE GENOMIC DNA]</scope>
    <source>
        <strain evidence="4">H6466</strain>
    </source>
</reference>
<keyword evidence="1" id="KW-0732">Signal</keyword>
<dbReference type="AlphaFoldDB" id="A0A3G8ZF44"/>
<feature type="signal peptide" evidence="1">
    <location>
        <begin position="1"/>
        <end position="18"/>
    </location>
</feature>
<sequence>MKKLFALVLGISSTIVSAQHFNAADYPKGVYETFEDFRSKTPSKKMNLSQAYTTDQVAYRFNDMDDKAKKFKKAFAISDGKDLYIHVVNLLKKFNSEDKGQSYDGGIYYLKAENQGGYLFVRDYFVSNSAAMWGGLIATAAARRQKAVIFEEDKESFNMFKNMDEFKTYMEVNYPKISLDLEKKNADGTKKEEIDIIIKNLAKINQQ</sequence>
<dbReference type="EMBL" id="CP034161">
    <property type="protein sequence ID" value="AZI40061.1"/>
    <property type="molecule type" value="Genomic_DNA"/>
</dbReference>
<dbReference type="RefSeq" id="WP_124802238.1">
    <property type="nucleotide sequence ID" value="NZ_CP034160.1"/>
</dbReference>
<evidence type="ECO:0000313" key="2">
    <source>
        <dbReference type="EMBL" id="AZI40061.1"/>
    </source>
</evidence>
<feature type="chain" id="PRO_5044594252" description="DUF4468 domain-containing protein" evidence="1">
    <location>
        <begin position="19"/>
        <end position="207"/>
    </location>
</feature>
<evidence type="ECO:0000256" key="1">
    <source>
        <dbReference type="SAM" id="SignalP"/>
    </source>
</evidence>
<dbReference type="Proteomes" id="UP000281810">
    <property type="component" value="Chromosome"/>
</dbReference>
<accession>A0A3G8YFI4</accession>
<organism evidence="3 4">
    <name type="scientific">Epilithonimonas vandammei</name>
    <dbReference type="NCBI Taxonomy" id="2487072"/>
    <lineage>
        <taxon>Bacteria</taxon>
        <taxon>Pseudomonadati</taxon>
        <taxon>Bacteroidota</taxon>
        <taxon>Flavobacteriia</taxon>
        <taxon>Flavobacteriales</taxon>
        <taxon>Weeksellaceae</taxon>
        <taxon>Chryseobacterium group</taxon>
        <taxon>Epilithonimonas</taxon>
    </lineage>
</organism>
<evidence type="ECO:0008006" key="6">
    <source>
        <dbReference type="Google" id="ProtNLM"/>
    </source>
</evidence>
<gene>
    <name evidence="2" type="ORF">EIB74_08850</name>
    <name evidence="3" type="ORF">EIB75_09210</name>
</gene>
<accession>A0A3G8ZF44</accession>
<name>A0A3G8ZF44_9FLAO</name>
<dbReference type="OrthoDB" id="707246at2"/>
<evidence type="ECO:0000313" key="4">
    <source>
        <dbReference type="Proteomes" id="UP000272316"/>
    </source>
</evidence>
<dbReference type="Proteomes" id="UP000272316">
    <property type="component" value="Chromosome"/>
</dbReference>
<protein>
    <recommendedName>
        <fullName evidence="6">DUF4468 domain-containing protein</fullName>
    </recommendedName>
</protein>